<name>A0A0R1RXG6_9LACO</name>
<feature type="domain" description="3-hydroxyacyl-CoA dehydrogenase NAD binding" evidence="10">
    <location>
        <begin position="5"/>
        <end position="215"/>
    </location>
</feature>
<dbReference type="GO" id="GO:0070403">
    <property type="term" value="F:NAD+ binding"/>
    <property type="evidence" value="ECO:0007669"/>
    <property type="project" value="InterPro"/>
</dbReference>
<dbReference type="InterPro" id="IPR036291">
    <property type="entry name" value="NAD(P)-bd_dom_sf"/>
</dbReference>
<proteinExistence type="predicted"/>
<evidence type="ECO:0000256" key="5">
    <source>
        <dbReference type="ARBA" id="ARBA00023027"/>
    </source>
</evidence>
<dbReference type="NCBIfam" id="NF006143">
    <property type="entry name" value="PRK08293.1"/>
    <property type="match status" value="1"/>
</dbReference>
<comment type="pathway">
    <text evidence="1">Lipid metabolism; fatty acid beta-oxidation.</text>
</comment>
<sequence>MNIKHVTVAGSGVLGSQIAFQTAFKGFEVTIYDINDEVLETAKTRVGGLAQLYQEEIAKQQGSFKEALSNMEYNRNLLPNVKDDIFTQIHSAGEGALQAVGRISYSSDLAVATKNADLVIEAIPEVITIKESFYKNLGKVAPEHTIFATNSSTLLPSAFAAATGRPSQFLALHFANNIWKNNTAEIMAQSQTDPKIFEEVVDFAKAIGMIAIELKKEQAGYILNSLLVPFLTAGQMLELDGISDPQTIDKTWMLATKAPMGPFAILDIVGIKTVYNIVLNYAKTTGEDKYQKLADLMMNDYINKGKLGVATGEGFYTYPNPAYEAADFLEG</sequence>
<evidence type="ECO:0000313" key="11">
    <source>
        <dbReference type="EMBL" id="KRL57819.1"/>
    </source>
</evidence>
<dbReference type="GO" id="GO:0006635">
    <property type="term" value="P:fatty acid beta-oxidation"/>
    <property type="evidence" value="ECO:0007669"/>
    <property type="project" value="TreeGrafter"/>
</dbReference>
<dbReference type="InterPro" id="IPR052242">
    <property type="entry name" value="Mito_3-hydroxyacyl-CoA_DH"/>
</dbReference>
<dbReference type="STRING" id="1423778.FC70_GL000290"/>
<keyword evidence="3" id="KW-0276">Fatty acid metabolism</keyword>
<dbReference type="KEGG" id="lol:LACOL_1403"/>
<dbReference type="InterPro" id="IPR008927">
    <property type="entry name" value="6-PGluconate_DH-like_C_sf"/>
</dbReference>
<protein>
    <submittedName>
        <fullName evidence="11">3-hydroxybutyryl-CoA dehydrogenase</fullName>
    </submittedName>
</protein>
<evidence type="ECO:0000256" key="3">
    <source>
        <dbReference type="ARBA" id="ARBA00022832"/>
    </source>
</evidence>
<dbReference type="InterPro" id="IPR022694">
    <property type="entry name" value="3-OHacyl-CoA_DH"/>
</dbReference>
<dbReference type="InterPro" id="IPR006176">
    <property type="entry name" value="3-OHacyl-CoA_DH_NAD-bd"/>
</dbReference>
<evidence type="ECO:0000256" key="6">
    <source>
        <dbReference type="ARBA" id="ARBA00023098"/>
    </source>
</evidence>
<dbReference type="SUPFAM" id="SSF48179">
    <property type="entry name" value="6-phosphogluconate dehydrogenase C-terminal domain-like"/>
    <property type="match status" value="1"/>
</dbReference>
<dbReference type="InterPro" id="IPR006108">
    <property type="entry name" value="3HC_DH_C"/>
</dbReference>
<organism evidence="11 12">
    <name type="scientific">Paucilactobacillus oligofermentans DSM 15707 = LMG 22743</name>
    <dbReference type="NCBI Taxonomy" id="1423778"/>
    <lineage>
        <taxon>Bacteria</taxon>
        <taxon>Bacillati</taxon>
        <taxon>Bacillota</taxon>
        <taxon>Bacilli</taxon>
        <taxon>Lactobacillales</taxon>
        <taxon>Lactobacillaceae</taxon>
        <taxon>Paucilactobacillus</taxon>
    </lineage>
</organism>
<dbReference type="AlphaFoldDB" id="A0A0R1RXG6"/>
<dbReference type="OrthoDB" id="9771883at2"/>
<dbReference type="SUPFAM" id="SSF51735">
    <property type="entry name" value="NAD(P)-binding Rossmann-fold domains"/>
    <property type="match status" value="1"/>
</dbReference>
<evidence type="ECO:0000256" key="8">
    <source>
        <dbReference type="PIRSR" id="PIRSR000105-1"/>
    </source>
</evidence>
<evidence type="ECO:0000259" key="10">
    <source>
        <dbReference type="Pfam" id="PF02737"/>
    </source>
</evidence>
<dbReference type="PANTHER" id="PTHR43561:SF3">
    <property type="entry name" value="HYDROXYACYL-COENZYME A DEHYDROGENASE, MITOCHONDRIAL"/>
    <property type="match status" value="1"/>
</dbReference>
<dbReference type="GO" id="GO:0003857">
    <property type="term" value="F:(3S)-3-hydroxyacyl-CoA dehydrogenase (NAD+) activity"/>
    <property type="evidence" value="ECO:0007669"/>
    <property type="project" value="UniProtKB-EC"/>
</dbReference>
<evidence type="ECO:0000259" key="9">
    <source>
        <dbReference type="Pfam" id="PF00725"/>
    </source>
</evidence>
<dbReference type="PATRIC" id="fig|1423778.4.peg.309"/>
<dbReference type="EMBL" id="AZFE01000003">
    <property type="protein sequence ID" value="KRL57819.1"/>
    <property type="molecule type" value="Genomic_DNA"/>
</dbReference>
<evidence type="ECO:0000256" key="2">
    <source>
        <dbReference type="ARBA" id="ARBA00005086"/>
    </source>
</evidence>
<dbReference type="Pfam" id="PF00725">
    <property type="entry name" value="3HCDH"/>
    <property type="match status" value="1"/>
</dbReference>
<comment type="caution">
    <text evidence="11">The sequence shown here is derived from an EMBL/GenBank/DDBJ whole genome shotgun (WGS) entry which is preliminary data.</text>
</comment>
<feature type="site" description="Important for catalytic activity" evidence="8">
    <location>
        <position position="173"/>
    </location>
</feature>
<keyword evidence="4" id="KW-0560">Oxidoreductase</keyword>
<keyword evidence="12" id="KW-1185">Reference proteome</keyword>
<dbReference type="PIRSF" id="PIRSF000105">
    <property type="entry name" value="HCDH"/>
    <property type="match status" value="1"/>
</dbReference>
<evidence type="ECO:0000256" key="7">
    <source>
        <dbReference type="ARBA" id="ARBA00049556"/>
    </source>
</evidence>
<dbReference type="Gene3D" id="3.40.50.720">
    <property type="entry name" value="NAD(P)-binding Rossmann-like Domain"/>
    <property type="match status" value="1"/>
</dbReference>
<evidence type="ECO:0000256" key="4">
    <source>
        <dbReference type="ARBA" id="ARBA00023002"/>
    </source>
</evidence>
<dbReference type="RefSeq" id="WP_057889246.1">
    <property type="nucleotide sequence ID" value="NZ_AZFE01000003.1"/>
</dbReference>
<dbReference type="Pfam" id="PF02737">
    <property type="entry name" value="3HCDH_N"/>
    <property type="match status" value="1"/>
</dbReference>
<comment type="catalytic activity">
    <reaction evidence="7">
        <text>a (3S)-3-hydroxyacyl-CoA + NAD(+) = a 3-oxoacyl-CoA + NADH + H(+)</text>
        <dbReference type="Rhea" id="RHEA:22432"/>
        <dbReference type="ChEBI" id="CHEBI:15378"/>
        <dbReference type="ChEBI" id="CHEBI:57318"/>
        <dbReference type="ChEBI" id="CHEBI:57540"/>
        <dbReference type="ChEBI" id="CHEBI:57945"/>
        <dbReference type="ChEBI" id="CHEBI:90726"/>
        <dbReference type="EC" id="1.1.1.35"/>
    </reaction>
</comment>
<evidence type="ECO:0000313" key="12">
    <source>
        <dbReference type="Proteomes" id="UP000051697"/>
    </source>
</evidence>
<dbReference type="Gene3D" id="1.10.1040.10">
    <property type="entry name" value="N-(1-d-carboxylethyl)-l-norvaline Dehydrogenase, domain 2"/>
    <property type="match status" value="1"/>
</dbReference>
<accession>A0A0R1RXG6</accession>
<keyword evidence="6" id="KW-0443">Lipid metabolism</keyword>
<dbReference type="PANTHER" id="PTHR43561">
    <property type="match status" value="1"/>
</dbReference>
<feature type="domain" description="3-hydroxyacyl-CoA dehydrogenase C-terminal" evidence="9">
    <location>
        <begin position="220"/>
        <end position="318"/>
    </location>
</feature>
<dbReference type="InterPro" id="IPR013328">
    <property type="entry name" value="6PGD_dom2"/>
</dbReference>
<gene>
    <name evidence="11" type="ORF">FC70_GL000290</name>
</gene>
<evidence type="ECO:0000256" key="1">
    <source>
        <dbReference type="ARBA" id="ARBA00005005"/>
    </source>
</evidence>
<dbReference type="Proteomes" id="UP000051697">
    <property type="component" value="Unassembled WGS sequence"/>
</dbReference>
<keyword evidence="5" id="KW-0520">NAD</keyword>
<comment type="pathway">
    <text evidence="2">Lipid metabolism; butanoate metabolism.</text>
</comment>
<reference evidence="11 12" key="1">
    <citation type="journal article" date="2015" name="Genome Announc.">
        <title>Expanding the biotechnology potential of lactobacilli through comparative genomics of 213 strains and associated genera.</title>
        <authorList>
            <person name="Sun Z."/>
            <person name="Harris H.M."/>
            <person name="McCann A."/>
            <person name="Guo C."/>
            <person name="Argimon S."/>
            <person name="Zhang W."/>
            <person name="Yang X."/>
            <person name="Jeffery I.B."/>
            <person name="Cooney J.C."/>
            <person name="Kagawa T.F."/>
            <person name="Liu W."/>
            <person name="Song Y."/>
            <person name="Salvetti E."/>
            <person name="Wrobel A."/>
            <person name="Rasinkangas P."/>
            <person name="Parkhill J."/>
            <person name="Rea M.C."/>
            <person name="O'Sullivan O."/>
            <person name="Ritari J."/>
            <person name="Douillard F.P."/>
            <person name="Paul Ross R."/>
            <person name="Yang R."/>
            <person name="Briner A.E."/>
            <person name="Felis G.E."/>
            <person name="de Vos W.M."/>
            <person name="Barrangou R."/>
            <person name="Klaenhammer T.R."/>
            <person name="Caufield P.W."/>
            <person name="Cui Y."/>
            <person name="Zhang H."/>
            <person name="O'Toole P.W."/>
        </authorList>
    </citation>
    <scope>NUCLEOTIDE SEQUENCE [LARGE SCALE GENOMIC DNA]</scope>
    <source>
        <strain evidence="11 12">DSM 15707</strain>
    </source>
</reference>